<evidence type="ECO:0000256" key="3">
    <source>
        <dbReference type="ARBA" id="ARBA00022801"/>
    </source>
</evidence>
<dbReference type="PANTHER" id="PTHR11070:SF2">
    <property type="entry name" value="ATP-DEPENDENT DNA HELICASE SRS2"/>
    <property type="match status" value="1"/>
</dbReference>
<dbReference type="Gene3D" id="1.10.486.10">
    <property type="entry name" value="PCRA, domain 4"/>
    <property type="match status" value="1"/>
</dbReference>
<evidence type="ECO:0000256" key="9">
    <source>
        <dbReference type="ARBA" id="ARBA00048988"/>
    </source>
</evidence>
<dbReference type="InterPro" id="IPR013986">
    <property type="entry name" value="DExx_box_DNA_helicase_dom_sf"/>
</dbReference>
<dbReference type="Proteomes" id="UP000294902">
    <property type="component" value="Unassembled WGS sequence"/>
</dbReference>
<dbReference type="Pfam" id="PF21196">
    <property type="entry name" value="PcrA_UvrD_tudor"/>
    <property type="match status" value="1"/>
</dbReference>
<keyword evidence="15" id="KW-1185">Reference proteome</keyword>
<evidence type="ECO:0000256" key="6">
    <source>
        <dbReference type="ARBA" id="ARBA00023125"/>
    </source>
</evidence>
<keyword evidence="3 10" id="KW-0378">Hydrolase</keyword>
<comment type="catalytic activity">
    <reaction evidence="8">
        <text>Couples ATP hydrolysis with the unwinding of duplex DNA by translocating in the 3'-5' direction.</text>
        <dbReference type="EC" id="5.6.2.4"/>
    </reaction>
</comment>
<dbReference type="InterPro" id="IPR014017">
    <property type="entry name" value="DNA_helicase_UvrD-like_C"/>
</dbReference>
<organism evidence="14 15">
    <name type="scientific">Natranaerovirga pectinivora</name>
    <dbReference type="NCBI Taxonomy" id="682400"/>
    <lineage>
        <taxon>Bacteria</taxon>
        <taxon>Bacillati</taxon>
        <taxon>Bacillota</taxon>
        <taxon>Clostridia</taxon>
        <taxon>Lachnospirales</taxon>
        <taxon>Natranaerovirgaceae</taxon>
        <taxon>Natranaerovirga</taxon>
    </lineage>
</organism>
<dbReference type="GO" id="GO:0009314">
    <property type="term" value="P:response to radiation"/>
    <property type="evidence" value="ECO:0007669"/>
    <property type="project" value="UniProtKB-ARBA"/>
</dbReference>
<evidence type="ECO:0000259" key="12">
    <source>
        <dbReference type="PROSITE" id="PS51198"/>
    </source>
</evidence>
<feature type="domain" description="UvrD-like helicase C-terminal" evidence="13">
    <location>
        <begin position="286"/>
        <end position="560"/>
    </location>
</feature>
<dbReference type="AlphaFoldDB" id="A0A4R3MK69"/>
<evidence type="ECO:0000256" key="8">
    <source>
        <dbReference type="ARBA" id="ARBA00034617"/>
    </source>
</evidence>
<dbReference type="SUPFAM" id="SSF52540">
    <property type="entry name" value="P-loop containing nucleoside triphosphate hydrolases"/>
    <property type="match status" value="1"/>
</dbReference>
<dbReference type="CDD" id="cd17932">
    <property type="entry name" value="DEXQc_UvrD"/>
    <property type="match status" value="1"/>
</dbReference>
<dbReference type="Pfam" id="PF13361">
    <property type="entry name" value="UvrD_C"/>
    <property type="match status" value="1"/>
</dbReference>
<dbReference type="GO" id="GO:0000725">
    <property type="term" value="P:recombinational repair"/>
    <property type="evidence" value="ECO:0007669"/>
    <property type="project" value="TreeGrafter"/>
</dbReference>
<dbReference type="GO" id="GO:0005829">
    <property type="term" value="C:cytosol"/>
    <property type="evidence" value="ECO:0007669"/>
    <property type="project" value="TreeGrafter"/>
</dbReference>
<keyword evidence="5 10" id="KW-0067">ATP-binding</keyword>
<dbReference type="InterPro" id="IPR027417">
    <property type="entry name" value="P-loop_NTPase"/>
</dbReference>
<dbReference type="CDD" id="cd18807">
    <property type="entry name" value="SF1_C_UvrD"/>
    <property type="match status" value="1"/>
</dbReference>
<keyword evidence="2 10" id="KW-0547">Nucleotide-binding</keyword>
<dbReference type="GO" id="GO:0005524">
    <property type="term" value="F:ATP binding"/>
    <property type="evidence" value="ECO:0007669"/>
    <property type="project" value="UniProtKB-UniRule"/>
</dbReference>
<evidence type="ECO:0000259" key="13">
    <source>
        <dbReference type="PROSITE" id="PS51217"/>
    </source>
</evidence>
<evidence type="ECO:0000256" key="2">
    <source>
        <dbReference type="ARBA" id="ARBA00022741"/>
    </source>
</evidence>
<dbReference type="Gene3D" id="3.40.50.300">
    <property type="entry name" value="P-loop containing nucleotide triphosphate hydrolases"/>
    <property type="match status" value="2"/>
</dbReference>
<keyword evidence="4 10" id="KW-0347">Helicase</keyword>
<sequence length="737" mass="83782">MSRYDGLNPKQKEAVLHTEGPLLILAGAGSGKTRVLTHRISYLIEEKGVFPWNILAITFTNKAAKEMRERVDNLIGQGGEEVWVSTFHSTCVRILRRHIDKLGYDKSFTIYDGDDQKVVIREVLKQLNLDTKLYPERSVLGEISSAKDQIKSPEQFARETYGDFRKETIAKAYKLYQDKLQSNNALDFDDLINKTVELFTVRPDVLEEYQDRFRYIMIDEYQDTNIAQYELVRLLAKKYRNLCVVGDDDQSIYKFRGANIQNILGFEKDFNDAVVIKLEQNYRSTKNILQAANEVISNNFGRKDKTLWTANDDGELIEFHNLYNEREEAEFIAGRIIDQIMNHGKEYNQFAILYRTNAQSRVIEEAFVSKNIPYKIVGGVNFYQRKEIKDVLAYLKTINNSKDDLAVKRVINVPKRGIGQTSIDKANDFAMDNEIDLYAALKNAKAIPSLSRAALKITDFVNLIETFKTKANHIPLVELIEDVLNVTGYIKELRIENTPEAQARIENIDELISKAAGYEESNEEPTLNGFLEEVSLVADIDSMDANANSVILMTLHSAKGLEFPNVFLSGMEEGLFPSYMSLSSGLDEDLEEERRLCYVGITRAEEKLCILCAKSRMIRGQTQYNSVSRFIKEIPKELLKESSSGPAVTDPLAKVKEYSKRNNTFFNSKPYETKKMPVSNSATLDFQVGDVVKHLKFGPGEIIEIEPGGADYQVTVNFTKVGVKKLFASLAKLKKVE</sequence>
<keyword evidence="7" id="KW-0413">Isomerase</keyword>
<dbReference type="FunFam" id="1.10.486.10:FF:000003">
    <property type="entry name" value="ATP-dependent DNA helicase"/>
    <property type="match status" value="1"/>
</dbReference>
<reference evidence="14 15" key="1">
    <citation type="submission" date="2019-03" db="EMBL/GenBank/DDBJ databases">
        <title>Genomic Encyclopedia of Type Strains, Phase IV (KMG-IV): sequencing the most valuable type-strain genomes for metagenomic binning, comparative biology and taxonomic classification.</title>
        <authorList>
            <person name="Goeker M."/>
        </authorList>
    </citation>
    <scope>NUCLEOTIDE SEQUENCE [LARGE SCALE GENOMIC DNA]</scope>
    <source>
        <strain evidence="14 15">DSM 24629</strain>
    </source>
</reference>
<dbReference type="NCBIfam" id="TIGR01073">
    <property type="entry name" value="pcrA"/>
    <property type="match status" value="1"/>
</dbReference>
<evidence type="ECO:0000256" key="1">
    <source>
        <dbReference type="ARBA" id="ARBA00009922"/>
    </source>
</evidence>
<comment type="similarity">
    <text evidence="1 11">Belongs to the helicase family. UvrD subfamily.</text>
</comment>
<evidence type="ECO:0000256" key="4">
    <source>
        <dbReference type="ARBA" id="ARBA00022806"/>
    </source>
</evidence>
<feature type="binding site" evidence="10">
    <location>
        <begin position="26"/>
        <end position="33"/>
    </location>
    <ligand>
        <name>ATP</name>
        <dbReference type="ChEBI" id="CHEBI:30616"/>
    </ligand>
</feature>
<evidence type="ECO:0000313" key="15">
    <source>
        <dbReference type="Proteomes" id="UP000294902"/>
    </source>
</evidence>
<dbReference type="Pfam" id="PF00580">
    <property type="entry name" value="UvrD-helicase"/>
    <property type="match status" value="1"/>
</dbReference>
<evidence type="ECO:0000256" key="7">
    <source>
        <dbReference type="ARBA" id="ARBA00023235"/>
    </source>
</evidence>
<evidence type="ECO:0000256" key="10">
    <source>
        <dbReference type="PROSITE-ProRule" id="PRU00560"/>
    </source>
</evidence>
<dbReference type="GO" id="GO:0033202">
    <property type="term" value="C:DNA helicase complex"/>
    <property type="evidence" value="ECO:0007669"/>
    <property type="project" value="TreeGrafter"/>
</dbReference>
<dbReference type="RefSeq" id="WP_132252217.1">
    <property type="nucleotide sequence ID" value="NZ_SMAL01000005.1"/>
</dbReference>
<dbReference type="OrthoDB" id="9810135at2"/>
<comment type="caution">
    <text evidence="14">The sequence shown here is derived from an EMBL/GenBank/DDBJ whole genome shotgun (WGS) entry which is preliminary data.</text>
</comment>
<dbReference type="GO" id="GO:0006260">
    <property type="term" value="P:DNA replication"/>
    <property type="evidence" value="ECO:0007669"/>
    <property type="project" value="InterPro"/>
</dbReference>
<dbReference type="Gene3D" id="1.10.10.160">
    <property type="match status" value="1"/>
</dbReference>
<dbReference type="GO" id="GO:0016887">
    <property type="term" value="F:ATP hydrolysis activity"/>
    <property type="evidence" value="ECO:0007669"/>
    <property type="project" value="RHEA"/>
</dbReference>
<evidence type="ECO:0000313" key="14">
    <source>
        <dbReference type="EMBL" id="TCT14611.1"/>
    </source>
</evidence>
<dbReference type="InterPro" id="IPR014016">
    <property type="entry name" value="UvrD-like_ATP-bd"/>
</dbReference>
<dbReference type="EC" id="5.6.2.4" evidence="11"/>
<dbReference type="GO" id="GO:0003677">
    <property type="term" value="F:DNA binding"/>
    <property type="evidence" value="ECO:0007669"/>
    <property type="project" value="UniProtKB-KW"/>
</dbReference>
<dbReference type="PROSITE" id="PS51198">
    <property type="entry name" value="UVRD_HELICASE_ATP_BIND"/>
    <property type="match status" value="1"/>
</dbReference>
<dbReference type="GO" id="GO:0043138">
    <property type="term" value="F:3'-5' DNA helicase activity"/>
    <property type="evidence" value="ECO:0007669"/>
    <property type="project" value="UniProtKB-EC"/>
</dbReference>
<accession>A0A4R3MK69</accession>
<evidence type="ECO:0000256" key="5">
    <source>
        <dbReference type="ARBA" id="ARBA00022840"/>
    </source>
</evidence>
<proteinExistence type="inferred from homology"/>
<dbReference type="PANTHER" id="PTHR11070">
    <property type="entry name" value="UVRD / RECB / PCRA DNA HELICASE FAMILY MEMBER"/>
    <property type="match status" value="1"/>
</dbReference>
<dbReference type="InterPro" id="IPR005751">
    <property type="entry name" value="ATP-dep_DNA_helicase_PcrA"/>
</dbReference>
<protein>
    <recommendedName>
        <fullName evidence="11">ATP-dependent DNA helicase</fullName>
        <ecNumber evidence="11">5.6.2.4</ecNumber>
    </recommendedName>
</protein>
<feature type="domain" description="UvrD-like helicase ATP-binding" evidence="12">
    <location>
        <begin position="5"/>
        <end position="285"/>
    </location>
</feature>
<keyword evidence="6 11" id="KW-0238">DNA-binding</keyword>
<dbReference type="PROSITE" id="PS51217">
    <property type="entry name" value="UVRD_HELICASE_CTER"/>
    <property type="match status" value="1"/>
</dbReference>
<dbReference type="FunFam" id="1.10.10.160:FF:000001">
    <property type="entry name" value="ATP-dependent DNA helicase"/>
    <property type="match status" value="1"/>
</dbReference>
<dbReference type="EMBL" id="SMAL01000005">
    <property type="protein sequence ID" value="TCT14611.1"/>
    <property type="molecule type" value="Genomic_DNA"/>
</dbReference>
<dbReference type="InterPro" id="IPR000212">
    <property type="entry name" value="DNA_helicase_UvrD/REP"/>
</dbReference>
<evidence type="ECO:0000256" key="11">
    <source>
        <dbReference type="RuleBase" id="RU364053"/>
    </source>
</evidence>
<name>A0A4R3MK69_9FIRM</name>
<gene>
    <name evidence="14" type="ORF">EDC18_10592</name>
</gene>
<comment type="catalytic activity">
    <reaction evidence="9 11">
        <text>ATP + H2O = ADP + phosphate + H(+)</text>
        <dbReference type="Rhea" id="RHEA:13065"/>
        <dbReference type="ChEBI" id="CHEBI:15377"/>
        <dbReference type="ChEBI" id="CHEBI:15378"/>
        <dbReference type="ChEBI" id="CHEBI:30616"/>
        <dbReference type="ChEBI" id="CHEBI:43474"/>
        <dbReference type="ChEBI" id="CHEBI:456216"/>
        <dbReference type="EC" id="5.6.2.4"/>
    </reaction>
</comment>